<feature type="transmembrane region" description="Helical" evidence="1">
    <location>
        <begin position="67"/>
        <end position="85"/>
    </location>
</feature>
<gene>
    <name evidence="2" type="ORF">METZ01_LOCUS5082</name>
</gene>
<dbReference type="EMBL" id="UINC01000263">
    <property type="protein sequence ID" value="SUZ52228.1"/>
    <property type="molecule type" value="Genomic_DNA"/>
</dbReference>
<reference evidence="2" key="1">
    <citation type="submission" date="2018-05" db="EMBL/GenBank/DDBJ databases">
        <authorList>
            <person name="Lanie J.A."/>
            <person name="Ng W.-L."/>
            <person name="Kazmierczak K.M."/>
            <person name="Andrzejewski T.M."/>
            <person name="Davidsen T.M."/>
            <person name="Wayne K.J."/>
            <person name="Tettelin H."/>
            <person name="Glass J.I."/>
            <person name="Rusch D."/>
            <person name="Podicherti R."/>
            <person name="Tsui H.-C.T."/>
            <person name="Winkler M.E."/>
        </authorList>
    </citation>
    <scope>NUCLEOTIDE SEQUENCE</scope>
</reference>
<accession>A0A381NEI8</accession>
<dbReference type="AlphaFoldDB" id="A0A381NEI8"/>
<keyword evidence="1" id="KW-1133">Transmembrane helix</keyword>
<evidence type="ECO:0000313" key="2">
    <source>
        <dbReference type="EMBL" id="SUZ52228.1"/>
    </source>
</evidence>
<evidence type="ECO:0000256" key="1">
    <source>
        <dbReference type="SAM" id="Phobius"/>
    </source>
</evidence>
<proteinExistence type="predicted"/>
<sequence length="144" mass="15664">MNWLKKTVGICVLSVSLLFGGITNARAETLEVVFKSSLWGSAIGGVSGLAFWALQDEDKEDKLFPKYVVKGLAMGLFVGMGFGIYDSQSGGDIFMSDGKPKGLFHFDLNSNVLALRPAKILPRPELDDNTASSQWRLDLLTASF</sequence>
<keyword evidence="1" id="KW-0812">Transmembrane</keyword>
<protein>
    <submittedName>
        <fullName evidence="2">Uncharacterized protein</fullName>
    </submittedName>
</protein>
<keyword evidence="1" id="KW-0472">Membrane</keyword>
<feature type="transmembrane region" description="Helical" evidence="1">
    <location>
        <begin position="37"/>
        <end position="55"/>
    </location>
</feature>
<organism evidence="2">
    <name type="scientific">marine metagenome</name>
    <dbReference type="NCBI Taxonomy" id="408172"/>
    <lineage>
        <taxon>unclassified sequences</taxon>
        <taxon>metagenomes</taxon>
        <taxon>ecological metagenomes</taxon>
    </lineage>
</organism>
<name>A0A381NEI8_9ZZZZ</name>